<proteinExistence type="predicted"/>
<dbReference type="Proteomes" id="UP001595764">
    <property type="component" value="Unassembled WGS sequence"/>
</dbReference>
<dbReference type="RefSeq" id="WP_377868019.1">
    <property type="nucleotide sequence ID" value="NZ_JBHMAY010000003.1"/>
</dbReference>
<dbReference type="InterPro" id="IPR029063">
    <property type="entry name" value="SAM-dependent_MTases_sf"/>
</dbReference>
<comment type="caution">
    <text evidence="2">The sequence shown here is derived from an EMBL/GenBank/DDBJ whole genome shotgun (WGS) entry which is preliminary data.</text>
</comment>
<protein>
    <submittedName>
        <fullName evidence="2">Class I SAM-dependent methyltransferase</fullName>
        <ecNumber evidence="2">2.1.1.222</ecNumber>
        <ecNumber evidence="2">2.1.1.64</ecNumber>
    </submittedName>
</protein>
<keyword evidence="2" id="KW-0489">Methyltransferase</keyword>
<sequence length="270" mass="28794">MTALSNWRDLLAAWAIPDTVHPPESPWVLPREVFLRRADRQIAEPIGATHRLAAEALREPGTVLDIGAAAGAASLPLVGRSNVTAVTALDTDDELLAAFAERAAGVEHRLLSGRWPELAADAGVADVVVCGNVVYNAPDLAQFAAALTAAARRRVVVETAARHPLTELNPLWQRFHGIERPTGPTAEDCVAGLAEVGIEPEVVAWQRPPEPEYAEFSTTVDVVRRRLCLPADAAGEVERALLDLGVDPEMPPDLGSSGRDLVTLVWPGSA</sequence>
<gene>
    <name evidence="2" type="ORF">ACFORO_15460</name>
</gene>
<reference evidence="3" key="1">
    <citation type="journal article" date="2019" name="Int. J. Syst. Evol. Microbiol.">
        <title>The Global Catalogue of Microorganisms (GCM) 10K type strain sequencing project: providing services to taxonomists for standard genome sequencing and annotation.</title>
        <authorList>
            <consortium name="The Broad Institute Genomics Platform"/>
            <consortium name="The Broad Institute Genome Sequencing Center for Infectious Disease"/>
            <person name="Wu L."/>
            <person name="Ma J."/>
        </authorList>
    </citation>
    <scope>NUCLEOTIDE SEQUENCE [LARGE SCALE GENOMIC DNA]</scope>
    <source>
        <strain evidence="3">CGMCC 4.7682</strain>
    </source>
</reference>
<evidence type="ECO:0000313" key="3">
    <source>
        <dbReference type="Proteomes" id="UP001595764"/>
    </source>
</evidence>
<feature type="domain" description="Methyltransferase" evidence="1">
    <location>
        <begin position="63"/>
        <end position="148"/>
    </location>
</feature>
<dbReference type="EC" id="2.1.1.64" evidence="2"/>
<evidence type="ECO:0000259" key="1">
    <source>
        <dbReference type="Pfam" id="PF13649"/>
    </source>
</evidence>
<keyword evidence="2" id="KW-0808">Transferase</keyword>
<dbReference type="SUPFAM" id="SSF53335">
    <property type="entry name" value="S-adenosyl-L-methionine-dependent methyltransferases"/>
    <property type="match status" value="1"/>
</dbReference>
<dbReference type="InterPro" id="IPR041698">
    <property type="entry name" value="Methyltransf_25"/>
</dbReference>
<evidence type="ECO:0000313" key="2">
    <source>
        <dbReference type="EMBL" id="MFC3511573.1"/>
    </source>
</evidence>
<keyword evidence="3" id="KW-1185">Reference proteome</keyword>
<organism evidence="2 3">
    <name type="scientific">Amycolatopsis halotolerans</name>
    <dbReference type="NCBI Taxonomy" id="330083"/>
    <lineage>
        <taxon>Bacteria</taxon>
        <taxon>Bacillati</taxon>
        <taxon>Actinomycetota</taxon>
        <taxon>Actinomycetes</taxon>
        <taxon>Pseudonocardiales</taxon>
        <taxon>Pseudonocardiaceae</taxon>
        <taxon>Amycolatopsis</taxon>
    </lineage>
</organism>
<accession>A0ABV7QGU9</accession>
<dbReference type="Pfam" id="PF13649">
    <property type="entry name" value="Methyltransf_25"/>
    <property type="match status" value="1"/>
</dbReference>
<dbReference type="GO" id="GO:0061542">
    <property type="term" value="F:3-demethylubiquinol 3-O-methyltransferase activity"/>
    <property type="evidence" value="ECO:0007669"/>
    <property type="project" value="UniProtKB-EC"/>
</dbReference>
<dbReference type="Gene3D" id="3.40.50.150">
    <property type="entry name" value="Vaccinia Virus protein VP39"/>
    <property type="match status" value="1"/>
</dbReference>
<dbReference type="GO" id="GO:0102208">
    <property type="term" value="F:2-polyprenyl-6-hydroxyphenol methylase activity"/>
    <property type="evidence" value="ECO:0007669"/>
    <property type="project" value="UniProtKB-EC"/>
</dbReference>
<name>A0ABV7QGU9_9PSEU</name>
<dbReference type="EMBL" id="JBHRWI010000020">
    <property type="protein sequence ID" value="MFC3511573.1"/>
    <property type="molecule type" value="Genomic_DNA"/>
</dbReference>
<dbReference type="GO" id="GO:0032259">
    <property type="term" value="P:methylation"/>
    <property type="evidence" value="ECO:0007669"/>
    <property type="project" value="UniProtKB-KW"/>
</dbReference>
<dbReference type="EC" id="2.1.1.222" evidence="2"/>